<reference evidence="2 3" key="1">
    <citation type="journal article" date="2014" name="Nat. Genet.">
        <title>Genome sequence of the hot pepper provides insights into the evolution of pungency in Capsicum species.</title>
        <authorList>
            <person name="Kim S."/>
            <person name="Park M."/>
            <person name="Yeom S.I."/>
            <person name="Kim Y.M."/>
            <person name="Lee J.M."/>
            <person name="Lee H.A."/>
            <person name="Seo E."/>
            <person name="Choi J."/>
            <person name="Cheong K."/>
            <person name="Kim K.T."/>
            <person name="Jung K."/>
            <person name="Lee G.W."/>
            <person name="Oh S.K."/>
            <person name="Bae C."/>
            <person name="Kim S.B."/>
            <person name="Lee H.Y."/>
            <person name="Kim S.Y."/>
            <person name="Kim M.S."/>
            <person name="Kang B.C."/>
            <person name="Jo Y.D."/>
            <person name="Yang H.B."/>
            <person name="Jeong H.J."/>
            <person name="Kang W.H."/>
            <person name="Kwon J.K."/>
            <person name="Shin C."/>
            <person name="Lim J.Y."/>
            <person name="Park J.H."/>
            <person name="Huh J.H."/>
            <person name="Kim J.S."/>
            <person name="Kim B.D."/>
            <person name="Cohen O."/>
            <person name="Paran I."/>
            <person name="Suh M.C."/>
            <person name="Lee S.B."/>
            <person name="Kim Y.K."/>
            <person name="Shin Y."/>
            <person name="Noh S.J."/>
            <person name="Park J."/>
            <person name="Seo Y.S."/>
            <person name="Kwon S.Y."/>
            <person name="Kim H.A."/>
            <person name="Park J.M."/>
            <person name="Kim H.J."/>
            <person name="Choi S.B."/>
            <person name="Bosland P.W."/>
            <person name="Reeves G."/>
            <person name="Jo S.H."/>
            <person name="Lee B.W."/>
            <person name="Cho H.T."/>
            <person name="Choi H.S."/>
            <person name="Lee M.S."/>
            <person name="Yu Y."/>
            <person name="Do Choi Y."/>
            <person name="Park B.S."/>
            <person name="van Deynze A."/>
            <person name="Ashrafi H."/>
            <person name="Hill T."/>
            <person name="Kim W.T."/>
            <person name="Pai H.S."/>
            <person name="Ahn H.K."/>
            <person name="Yeam I."/>
            <person name="Giovannoni J.J."/>
            <person name="Rose J.K."/>
            <person name="Sorensen I."/>
            <person name="Lee S.J."/>
            <person name="Kim R.W."/>
            <person name="Choi I.Y."/>
            <person name="Choi B.S."/>
            <person name="Lim J.S."/>
            <person name="Lee Y.H."/>
            <person name="Choi D."/>
        </authorList>
    </citation>
    <scope>NUCLEOTIDE SEQUENCE [LARGE SCALE GENOMIC DNA]</scope>
    <source>
        <strain evidence="3">cv. CM334</strain>
    </source>
</reference>
<dbReference type="PANTHER" id="PTHR35046">
    <property type="entry name" value="ZINC KNUCKLE (CCHC-TYPE) FAMILY PROTEIN"/>
    <property type="match status" value="1"/>
</dbReference>
<feature type="region of interest" description="Disordered" evidence="1">
    <location>
        <begin position="137"/>
        <end position="161"/>
    </location>
</feature>
<accession>A0A2G2YTK4</accession>
<dbReference type="Gramene" id="PHT73063">
    <property type="protein sequence ID" value="PHT73063"/>
    <property type="gene ID" value="T459_23848"/>
</dbReference>
<evidence type="ECO:0000313" key="2">
    <source>
        <dbReference type="EMBL" id="PHT73063.1"/>
    </source>
</evidence>
<dbReference type="Proteomes" id="UP000222542">
    <property type="component" value="Unassembled WGS sequence"/>
</dbReference>
<feature type="region of interest" description="Disordered" evidence="1">
    <location>
        <begin position="1"/>
        <end position="34"/>
    </location>
</feature>
<gene>
    <name evidence="2" type="ORF">T459_23848</name>
</gene>
<name>A0A2G2YTK4_CAPAN</name>
<keyword evidence="3" id="KW-1185">Reference proteome</keyword>
<reference evidence="2 3" key="2">
    <citation type="journal article" date="2017" name="Genome Biol.">
        <title>New reference genome sequences of hot pepper reveal the massive evolution of plant disease-resistance genes by retroduplication.</title>
        <authorList>
            <person name="Kim S."/>
            <person name="Park J."/>
            <person name="Yeom S.I."/>
            <person name="Kim Y.M."/>
            <person name="Seo E."/>
            <person name="Kim K.T."/>
            <person name="Kim M.S."/>
            <person name="Lee J.M."/>
            <person name="Cheong K."/>
            <person name="Shin H.S."/>
            <person name="Kim S.B."/>
            <person name="Han K."/>
            <person name="Lee J."/>
            <person name="Park M."/>
            <person name="Lee H.A."/>
            <person name="Lee H.Y."/>
            <person name="Lee Y."/>
            <person name="Oh S."/>
            <person name="Lee J.H."/>
            <person name="Choi E."/>
            <person name="Choi E."/>
            <person name="Lee S.E."/>
            <person name="Jeon J."/>
            <person name="Kim H."/>
            <person name="Choi G."/>
            <person name="Song H."/>
            <person name="Lee J."/>
            <person name="Lee S.C."/>
            <person name="Kwon J.K."/>
            <person name="Lee H.Y."/>
            <person name="Koo N."/>
            <person name="Hong Y."/>
            <person name="Kim R.W."/>
            <person name="Kang W.H."/>
            <person name="Huh J.H."/>
            <person name="Kang B.C."/>
            <person name="Yang T.J."/>
            <person name="Lee Y.H."/>
            <person name="Bennetzen J.L."/>
            <person name="Choi D."/>
        </authorList>
    </citation>
    <scope>NUCLEOTIDE SEQUENCE [LARGE SCALE GENOMIC DNA]</scope>
    <source>
        <strain evidence="3">cv. CM334</strain>
    </source>
</reference>
<comment type="caution">
    <text evidence="2">The sequence shown here is derived from an EMBL/GenBank/DDBJ whole genome shotgun (WGS) entry which is preliminary data.</text>
</comment>
<evidence type="ECO:0000256" key="1">
    <source>
        <dbReference type="SAM" id="MobiDB-lite"/>
    </source>
</evidence>
<dbReference type="EMBL" id="AYRZ02000009">
    <property type="protein sequence ID" value="PHT73063.1"/>
    <property type="molecule type" value="Genomic_DNA"/>
</dbReference>
<dbReference type="AlphaFoldDB" id="A0A2G2YTK4"/>
<dbReference type="PANTHER" id="PTHR35046:SF9">
    <property type="entry name" value="RNA-DIRECTED DNA POLYMERASE"/>
    <property type="match status" value="1"/>
</dbReference>
<proteinExistence type="predicted"/>
<protein>
    <submittedName>
        <fullName evidence="2">Uncharacterized protein</fullName>
    </submittedName>
</protein>
<feature type="compositionally biased region" description="Polar residues" evidence="1">
    <location>
        <begin position="16"/>
        <end position="34"/>
    </location>
</feature>
<evidence type="ECO:0000313" key="3">
    <source>
        <dbReference type="Proteomes" id="UP000222542"/>
    </source>
</evidence>
<feature type="compositionally biased region" description="Basic and acidic residues" evidence="1">
    <location>
        <begin position="137"/>
        <end position="149"/>
    </location>
</feature>
<organism evidence="2 3">
    <name type="scientific">Capsicum annuum</name>
    <name type="common">Capsicum pepper</name>
    <dbReference type="NCBI Taxonomy" id="4072"/>
    <lineage>
        <taxon>Eukaryota</taxon>
        <taxon>Viridiplantae</taxon>
        <taxon>Streptophyta</taxon>
        <taxon>Embryophyta</taxon>
        <taxon>Tracheophyta</taxon>
        <taxon>Spermatophyta</taxon>
        <taxon>Magnoliopsida</taxon>
        <taxon>eudicotyledons</taxon>
        <taxon>Gunneridae</taxon>
        <taxon>Pentapetalae</taxon>
        <taxon>asterids</taxon>
        <taxon>lamiids</taxon>
        <taxon>Solanales</taxon>
        <taxon>Solanaceae</taxon>
        <taxon>Solanoideae</taxon>
        <taxon>Capsiceae</taxon>
        <taxon>Capsicum</taxon>
    </lineage>
</organism>
<sequence>MSDGRENLGNRPQGHDQWNQHGGNGIGNLQNQPEGYNTDRYVSINSIKNKSSKRPWRLRGITNKGKLTNQKGTHLQILGVRVKRYSNTHRDGTRTKTTNPIKRNPWEHKESDCPNWRNIILREGKLCYLRDEARLEDKNDEKSQDKEGSEEAEQVEENNKDAYLQDGKYEVPNFVVRHAMSSNAIDGPSQRENIFYTKCIINENVCSLIIDSESCANVASATLVDFLKLPTTKYATP</sequence>